<evidence type="ECO:0000256" key="6">
    <source>
        <dbReference type="ARBA" id="ARBA00023194"/>
    </source>
</evidence>
<dbReference type="Gene3D" id="1.10.1200.10">
    <property type="entry name" value="ACP-like"/>
    <property type="match status" value="1"/>
</dbReference>
<organism evidence="14 15">
    <name type="scientific">Actinomadura rudentiformis</name>
    <dbReference type="NCBI Taxonomy" id="359158"/>
    <lineage>
        <taxon>Bacteria</taxon>
        <taxon>Bacillati</taxon>
        <taxon>Actinomycetota</taxon>
        <taxon>Actinomycetes</taxon>
        <taxon>Streptosporangiales</taxon>
        <taxon>Thermomonosporaceae</taxon>
        <taxon>Actinomadura</taxon>
    </lineage>
</organism>
<dbReference type="Pfam" id="PF02801">
    <property type="entry name" value="Ketoacyl-synt_C"/>
    <property type="match status" value="1"/>
</dbReference>
<feature type="active site" description="Proton donor; for dehydratase activity" evidence="9">
    <location>
        <position position="1111"/>
    </location>
</feature>
<feature type="region of interest" description="Disordered" evidence="10">
    <location>
        <begin position="458"/>
        <end position="477"/>
    </location>
</feature>
<feature type="domain" description="Ketosynthase family 3 (KS3)" evidence="12">
    <location>
        <begin position="44"/>
        <end position="457"/>
    </location>
</feature>
<dbReference type="InterPro" id="IPR032821">
    <property type="entry name" value="PKS_assoc"/>
</dbReference>
<dbReference type="FunFam" id="3.40.366.10:FF:000002">
    <property type="entry name" value="Probable polyketide synthase 2"/>
    <property type="match status" value="1"/>
</dbReference>
<evidence type="ECO:0000256" key="1">
    <source>
        <dbReference type="ARBA" id="ARBA00001957"/>
    </source>
</evidence>
<dbReference type="Pfam" id="PF16197">
    <property type="entry name" value="KAsynt_C_assoc"/>
    <property type="match status" value="1"/>
</dbReference>
<dbReference type="InterPro" id="IPR042104">
    <property type="entry name" value="PKS_dehydratase_sf"/>
</dbReference>
<dbReference type="CDD" id="cd08956">
    <property type="entry name" value="KR_3_FAS_SDR_x"/>
    <property type="match status" value="1"/>
</dbReference>
<feature type="region of interest" description="N-terminal hotdog fold" evidence="9">
    <location>
        <begin position="921"/>
        <end position="1043"/>
    </location>
</feature>
<comment type="caution">
    <text evidence="14">The sequence shown here is derived from an EMBL/GenBank/DDBJ whole genome shotgun (WGS) entry which is preliminary data.</text>
</comment>
<dbReference type="InterPro" id="IPR016039">
    <property type="entry name" value="Thiolase-like"/>
</dbReference>
<dbReference type="Pfam" id="PF00698">
    <property type="entry name" value="Acyl_transf_1"/>
    <property type="match status" value="1"/>
</dbReference>
<evidence type="ECO:0000259" key="13">
    <source>
        <dbReference type="PROSITE" id="PS52019"/>
    </source>
</evidence>
<keyword evidence="4" id="KW-0597">Phosphoprotein</keyword>
<dbReference type="SMART" id="SM00823">
    <property type="entry name" value="PKS_PP"/>
    <property type="match status" value="1"/>
</dbReference>
<feature type="active site" description="Proton acceptor; for dehydratase activity" evidence="9">
    <location>
        <position position="953"/>
    </location>
</feature>
<keyword evidence="8" id="KW-0012">Acyltransferase</keyword>
<dbReference type="InterPro" id="IPR050091">
    <property type="entry name" value="PKS_NRPS_Biosynth_Enz"/>
</dbReference>
<evidence type="ECO:0000256" key="3">
    <source>
        <dbReference type="ARBA" id="ARBA00022450"/>
    </source>
</evidence>
<dbReference type="GO" id="GO:0006633">
    <property type="term" value="P:fatty acid biosynthetic process"/>
    <property type="evidence" value="ECO:0007669"/>
    <property type="project" value="InterPro"/>
</dbReference>
<dbReference type="InterPro" id="IPR049900">
    <property type="entry name" value="PKS_mFAS_DH"/>
</dbReference>
<keyword evidence="6" id="KW-0045">Antibiotic biosynthesis</keyword>
<dbReference type="Pfam" id="PF14765">
    <property type="entry name" value="PS-DH"/>
    <property type="match status" value="1"/>
</dbReference>
<dbReference type="SMART" id="SM00825">
    <property type="entry name" value="PKS_KS"/>
    <property type="match status" value="1"/>
</dbReference>
<dbReference type="InterPro" id="IPR055123">
    <property type="entry name" value="SpnB-like_Rossmann"/>
</dbReference>
<dbReference type="SMART" id="SM00822">
    <property type="entry name" value="PKS_KR"/>
    <property type="match status" value="1"/>
</dbReference>
<dbReference type="InterPro" id="IPR020807">
    <property type="entry name" value="PKS_DH"/>
</dbReference>
<evidence type="ECO:0000256" key="7">
    <source>
        <dbReference type="ARBA" id="ARBA00023268"/>
    </source>
</evidence>
<feature type="region of interest" description="C-terminal hotdog fold" evidence="9">
    <location>
        <begin position="1055"/>
        <end position="1187"/>
    </location>
</feature>
<dbReference type="Gene3D" id="3.30.70.3290">
    <property type="match status" value="1"/>
</dbReference>
<dbReference type="SUPFAM" id="SSF53901">
    <property type="entry name" value="Thiolase-like"/>
    <property type="match status" value="1"/>
</dbReference>
<dbReference type="PROSITE" id="PS52019">
    <property type="entry name" value="PKS_MFAS_DH"/>
    <property type="match status" value="1"/>
</dbReference>
<dbReference type="PROSITE" id="PS50075">
    <property type="entry name" value="CARRIER"/>
    <property type="match status" value="1"/>
</dbReference>
<dbReference type="InterPro" id="IPR013968">
    <property type="entry name" value="PKS_KR"/>
</dbReference>
<dbReference type="SUPFAM" id="SSF47336">
    <property type="entry name" value="ACP-like"/>
    <property type="match status" value="1"/>
</dbReference>
<dbReference type="GO" id="GO:0031177">
    <property type="term" value="F:phosphopantetheine binding"/>
    <property type="evidence" value="ECO:0007669"/>
    <property type="project" value="InterPro"/>
</dbReference>
<dbReference type="SMART" id="SM01294">
    <property type="entry name" value="PKS_PP_betabranch"/>
    <property type="match status" value="1"/>
</dbReference>
<dbReference type="Proteomes" id="UP000468735">
    <property type="component" value="Unassembled WGS sequence"/>
</dbReference>
<evidence type="ECO:0000256" key="10">
    <source>
        <dbReference type="SAM" id="MobiDB-lite"/>
    </source>
</evidence>
<dbReference type="InterPro" id="IPR016036">
    <property type="entry name" value="Malonyl_transacylase_ACP-bd"/>
</dbReference>
<dbReference type="SUPFAM" id="SSF55048">
    <property type="entry name" value="Probable ACP-binding domain of malonyl-CoA ACP transacylase"/>
    <property type="match status" value="1"/>
</dbReference>
<dbReference type="GO" id="GO:0004312">
    <property type="term" value="F:fatty acid synthase activity"/>
    <property type="evidence" value="ECO:0007669"/>
    <property type="project" value="TreeGrafter"/>
</dbReference>
<dbReference type="Pfam" id="PF08659">
    <property type="entry name" value="KR"/>
    <property type="match status" value="1"/>
</dbReference>
<dbReference type="SUPFAM" id="SSF52151">
    <property type="entry name" value="FabD/lysophospholipase-like"/>
    <property type="match status" value="1"/>
</dbReference>
<dbReference type="InterPro" id="IPR036291">
    <property type="entry name" value="NAD(P)-bd_dom_sf"/>
</dbReference>
<evidence type="ECO:0000313" key="14">
    <source>
        <dbReference type="EMBL" id="KAB2340431.1"/>
    </source>
</evidence>
<evidence type="ECO:0000256" key="8">
    <source>
        <dbReference type="ARBA" id="ARBA00023315"/>
    </source>
</evidence>
<evidence type="ECO:0000256" key="4">
    <source>
        <dbReference type="ARBA" id="ARBA00022553"/>
    </source>
</evidence>
<dbReference type="InterPro" id="IPR014031">
    <property type="entry name" value="Ketoacyl_synth_C"/>
</dbReference>
<keyword evidence="7" id="KW-0511">Multifunctional enzyme</keyword>
<dbReference type="InterPro" id="IPR009081">
    <property type="entry name" value="PP-bd_ACP"/>
</dbReference>
<dbReference type="InterPro" id="IPR020841">
    <property type="entry name" value="PKS_Beta-ketoAc_synthase_dom"/>
</dbReference>
<dbReference type="InterPro" id="IPR018201">
    <property type="entry name" value="Ketoacyl_synth_AS"/>
</dbReference>
<accession>A0A6H9YA11</accession>
<dbReference type="Pfam" id="PF00109">
    <property type="entry name" value="ketoacyl-synt"/>
    <property type="match status" value="1"/>
</dbReference>
<feature type="domain" description="Carrier" evidence="11">
    <location>
        <begin position="1656"/>
        <end position="1731"/>
    </location>
</feature>
<gene>
    <name evidence="14" type="ORF">F8566_44920</name>
</gene>
<dbReference type="Pfam" id="PF08990">
    <property type="entry name" value="Docking"/>
    <property type="match status" value="1"/>
</dbReference>
<evidence type="ECO:0000256" key="9">
    <source>
        <dbReference type="PROSITE-ProRule" id="PRU01363"/>
    </source>
</evidence>
<dbReference type="InterPro" id="IPR006162">
    <property type="entry name" value="Ppantetheine_attach_site"/>
</dbReference>
<keyword evidence="5" id="KW-0808">Transferase</keyword>
<dbReference type="InterPro" id="IPR057326">
    <property type="entry name" value="KR_dom"/>
</dbReference>
<dbReference type="EMBL" id="WBMT01000030">
    <property type="protein sequence ID" value="KAB2340431.1"/>
    <property type="molecule type" value="Genomic_DNA"/>
</dbReference>
<feature type="domain" description="PKS/mFAS DH" evidence="13">
    <location>
        <begin position="921"/>
        <end position="1187"/>
    </location>
</feature>
<dbReference type="Pfam" id="PF00550">
    <property type="entry name" value="PP-binding"/>
    <property type="match status" value="1"/>
</dbReference>
<dbReference type="InterPro" id="IPR036736">
    <property type="entry name" value="ACP-like_sf"/>
</dbReference>
<dbReference type="Pfam" id="PF22953">
    <property type="entry name" value="SpnB_Rossmann"/>
    <property type="match status" value="1"/>
</dbReference>
<dbReference type="InterPro" id="IPR001227">
    <property type="entry name" value="Ac_transferase_dom_sf"/>
</dbReference>
<dbReference type="PROSITE" id="PS52004">
    <property type="entry name" value="KS3_2"/>
    <property type="match status" value="1"/>
</dbReference>
<dbReference type="InterPro" id="IPR016035">
    <property type="entry name" value="Acyl_Trfase/lysoPLipase"/>
</dbReference>
<dbReference type="Gene3D" id="3.40.366.10">
    <property type="entry name" value="Malonyl-Coenzyme A Acyl Carrier Protein, domain 2"/>
    <property type="match status" value="1"/>
</dbReference>
<dbReference type="SMART" id="SM00827">
    <property type="entry name" value="PKS_AT"/>
    <property type="match status" value="1"/>
</dbReference>
<dbReference type="SMART" id="SM00826">
    <property type="entry name" value="PKS_DH"/>
    <property type="match status" value="1"/>
</dbReference>
<dbReference type="InterPro" id="IPR049552">
    <property type="entry name" value="PKS_DH_N"/>
</dbReference>
<dbReference type="InterPro" id="IPR015083">
    <property type="entry name" value="NorB/c/GfsB-D-like_docking"/>
</dbReference>
<dbReference type="Pfam" id="PF21089">
    <property type="entry name" value="PKS_DH_N"/>
    <property type="match status" value="1"/>
</dbReference>
<dbReference type="InterPro" id="IPR014030">
    <property type="entry name" value="Ketoacyl_synth_N"/>
</dbReference>
<keyword evidence="15" id="KW-1185">Reference proteome</keyword>
<dbReference type="InterPro" id="IPR020806">
    <property type="entry name" value="PKS_PP-bd"/>
</dbReference>
<evidence type="ECO:0000256" key="2">
    <source>
        <dbReference type="ARBA" id="ARBA00004792"/>
    </source>
</evidence>
<dbReference type="PROSITE" id="PS00012">
    <property type="entry name" value="PHOSPHOPANTETHEINE"/>
    <property type="match status" value="1"/>
</dbReference>
<dbReference type="Gene3D" id="3.40.47.10">
    <property type="match status" value="1"/>
</dbReference>
<dbReference type="PANTHER" id="PTHR43775:SF51">
    <property type="entry name" value="INACTIVE PHENOLPHTHIOCEROL SYNTHESIS POLYKETIDE SYNTHASE TYPE I PKS1-RELATED"/>
    <property type="match status" value="1"/>
</dbReference>
<dbReference type="GO" id="GO:0033068">
    <property type="term" value="P:macrolide biosynthetic process"/>
    <property type="evidence" value="ECO:0007669"/>
    <property type="project" value="UniProtKB-ARBA"/>
</dbReference>
<reference evidence="14 15" key="1">
    <citation type="submission" date="2019-09" db="EMBL/GenBank/DDBJ databases">
        <title>Actinomadura physcomitrii sp. nov., a novel actinomycete isolated from moss [Physcomitrium sphaericum (Ludw) Fuernr].</title>
        <authorList>
            <person name="Zhuang X."/>
            <person name="Liu C."/>
        </authorList>
    </citation>
    <scope>NUCLEOTIDE SEQUENCE [LARGE SCALE GENOMIC DNA]</scope>
    <source>
        <strain evidence="14 15">HMC1</strain>
    </source>
</reference>
<dbReference type="InterPro" id="IPR049551">
    <property type="entry name" value="PKS_DH_C"/>
</dbReference>
<dbReference type="PROSITE" id="PS00606">
    <property type="entry name" value="KS3_1"/>
    <property type="match status" value="1"/>
</dbReference>
<dbReference type="Gene3D" id="3.40.50.720">
    <property type="entry name" value="NAD(P)-binding Rossmann-like Domain"/>
    <property type="match status" value="1"/>
</dbReference>
<comment type="cofactor">
    <cofactor evidence="1">
        <name>pantetheine 4'-phosphate</name>
        <dbReference type="ChEBI" id="CHEBI:47942"/>
    </cofactor>
</comment>
<proteinExistence type="predicted"/>
<evidence type="ECO:0000256" key="5">
    <source>
        <dbReference type="ARBA" id="ARBA00022679"/>
    </source>
</evidence>
<evidence type="ECO:0000313" key="15">
    <source>
        <dbReference type="Proteomes" id="UP000468735"/>
    </source>
</evidence>
<evidence type="ECO:0000259" key="11">
    <source>
        <dbReference type="PROSITE" id="PS50075"/>
    </source>
</evidence>
<protein>
    <submittedName>
        <fullName evidence="14">SDR family NAD(P)-dependent oxidoreductase</fullName>
    </submittedName>
</protein>
<dbReference type="SUPFAM" id="SSF51735">
    <property type="entry name" value="NAD(P)-binding Rossmann-fold domains"/>
    <property type="match status" value="2"/>
</dbReference>
<evidence type="ECO:0000259" key="12">
    <source>
        <dbReference type="PROSITE" id="PS52004"/>
    </source>
</evidence>
<comment type="pathway">
    <text evidence="2">Antibiotic biosynthesis.</text>
</comment>
<sequence length="1813" mass="190348">MMATSSDQIVEALRASLLENERLRRELSEASEPSEAPERPESPAEPIAIIGMGCRFPGGVTGPQSLWRLVDGGTDAISGFPADRGWDLDGLYDPEPGLPGRSCANEGGFLHDAADFDAGFFDISPREALGMDPQQRLMLETSWEAVERAGIVPSALRGSRTGVFCGVMYHDYGAGSSDGSLVSGRVSYTLGLEGPAVTVDTACSSSLVALHWAAESLRRGECSLALAGGVTVMAAPDMFVYFSEQRGLAADGRCKAFGAAADGIGCSEGAGVLLMERLSDARRNGHPVAAVVTGSAVNQDGASSGFTTPNGPAQQRVIRQALESARLAPADIDVVEAHGTGTRLGDPIEARALLTAYGQDRPAGRPLLLGSIKSNLGHTQAAAGAAGIIKMVEALRNRRVPPTLHAGEPSPHVDWSAGQVRLVTEAVPWEPDPDRPRRAGVSSFGLSGTNAHVIIEEAPGNGLPEQPDAPSGDRSTGRTLPWLLSARSPEALRAQAAQLLPHAAQHPASVIGRSLALTRSHFEHRAAVLGADREELVKALAALADGTDSPGLVQGKARTGRAKTAFLFTGQGSQRPGMGRDLYGTYPAFAEAFDEICAEFDEHLDRPIKDVVFGEDAGILDQTVYAQAGLFALEVALFHLLRSWGVSPDMVTGHSLGELVAAHVSGVLTLPDACTLVAARGRLMQALPPGGAMAAIAASEAEVRAVLTEGTGLAAVNGRASVVVSGAADEVELIAARFEAEGRRVSRLRVSHAFHSPLMEPMLDDFRRVIGKLAFHPPGIPLVSNVTGEVAAPSELGSPGYWVRHVRATVRFGDGVDTLLASKVTRLVEVGPDAVLTGLIGSDDHLCVPLLRRDTGESRSLMTALSRLHADGARIDWNEVFAPSSHPVELPTYPFQRRRYWQDVATQNGDPGSLGLAGTGHPLLAATMRHADRSGATLTGRISLATHPWLAAHEIGGSVLLPGTAFVELARRAGEEVGCDVVEELTLEAPLELPPTGSTTLQVTVVAGADDADRFKVSIYSGREDGPWTRHAEGVLTTGAEPRSFDLIAWPPPGAQPVGIEGLYDDLAAQGHRYGAAFQGLAAAWTHNDEIFAEVTLPQESGFGLDPAALDSALHAIGLNAPASARPMLPFAWSQVELYATGARALRVRISPSGQESVSLRLADTAGAPVASIGSLTLRALPAQAAQTASTESLHRVDWTRAPAGEPVAGAGICAVLGDDDLGLNVERHADLADALASDAPTPDTVFVPCPAPEAGDTPAAARSVAAQSLALVQSWLAEERFESSRLVMVTHRAVALGDTINLPQTPVWGLLRSAQLENPGRIVLLDLDGPTPPGLLLRAIATDEPALAIRDGEILAPRLATLRADEPAQAGPAPGGTILITGGTGVLGSLVARHLIEEHKAEHLILTSRRGLAAPGADALLAELRALGAEVTIEACDAADRGALSELLRSIPGSRPLTAVIHAAGVLDDGIVTALDQDRMDTVLRPKIDAAWNLHELTSELAGDLTAFILFSSAGGAMGAAGQGNYSAANTFLDALAVHRRNLGLPAVSLAWGLWAEGGLGENLQDTDVIRMKRTGVLGLRVGEGLRLFDAAFTAPEPLLVPVRLDLASIRHQQDGVPHILRGMVATRRRPTATTAQATSWPARLAGRSEGEAERVLLGLLRAEAAIVLGHASAEAIDPDRGFLELGFDSLTAVELRNRLAAHTDLRLPATLIFDHPSVTALAGHLRTVLAGRLRTAVAGDDASADLDVQIDRLAAALTATTPDSRRHQEIAARLRDLAAAWSFRHEDDHHLETASADDLFDILDEELGAAE</sequence>
<dbReference type="CDD" id="cd00833">
    <property type="entry name" value="PKS"/>
    <property type="match status" value="1"/>
</dbReference>
<keyword evidence="3" id="KW-0596">Phosphopantetheine</keyword>
<dbReference type="GO" id="GO:0004315">
    <property type="term" value="F:3-oxoacyl-[acyl-carrier-protein] synthase activity"/>
    <property type="evidence" value="ECO:0007669"/>
    <property type="project" value="InterPro"/>
</dbReference>
<dbReference type="Gene3D" id="3.10.129.110">
    <property type="entry name" value="Polyketide synthase dehydratase"/>
    <property type="match status" value="1"/>
</dbReference>
<dbReference type="PANTHER" id="PTHR43775">
    <property type="entry name" value="FATTY ACID SYNTHASE"/>
    <property type="match status" value="1"/>
</dbReference>
<dbReference type="InterPro" id="IPR014043">
    <property type="entry name" value="Acyl_transferase_dom"/>
</dbReference>
<dbReference type="OrthoDB" id="4537517at2"/>
<dbReference type="FunFam" id="3.40.47.10:FF:000019">
    <property type="entry name" value="Polyketide synthase type I"/>
    <property type="match status" value="1"/>
</dbReference>
<dbReference type="FunFam" id="1.10.1200.10:FF:000007">
    <property type="entry name" value="Probable polyketide synthase pks17"/>
    <property type="match status" value="1"/>
</dbReference>
<name>A0A6H9YA11_9ACTN</name>